<accession>A0A0A9H9M3</accession>
<name>A0A0A9H9M3_ARUDO</name>
<protein>
    <submittedName>
        <fullName evidence="1">Uncharacterized protein</fullName>
    </submittedName>
</protein>
<dbReference type="EMBL" id="GBRH01163996">
    <property type="protein sequence ID" value="JAE33900.1"/>
    <property type="molecule type" value="Transcribed_RNA"/>
</dbReference>
<dbReference type="AlphaFoldDB" id="A0A0A9H9M3"/>
<evidence type="ECO:0000313" key="1">
    <source>
        <dbReference type="EMBL" id="JAE33900.1"/>
    </source>
</evidence>
<sequence>MQGVLEMQNGINPINVQQVQILSPLHLELPVMRF</sequence>
<reference evidence="1" key="1">
    <citation type="submission" date="2014-09" db="EMBL/GenBank/DDBJ databases">
        <authorList>
            <person name="Magalhaes I.L.F."/>
            <person name="Oliveira U."/>
            <person name="Santos F.R."/>
            <person name="Vidigal T.H.D.A."/>
            <person name="Brescovit A.D."/>
            <person name="Santos A.J."/>
        </authorList>
    </citation>
    <scope>NUCLEOTIDE SEQUENCE</scope>
    <source>
        <tissue evidence="1">Shoot tissue taken approximately 20 cm above the soil surface</tissue>
    </source>
</reference>
<organism evidence="1">
    <name type="scientific">Arundo donax</name>
    <name type="common">Giant reed</name>
    <name type="synonym">Donax arundinaceus</name>
    <dbReference type="NCBI Taxonomy" id="35708"/>
    <lineage>
        <taxon>Eukaryota</taxon>
        <taxon>Viridiplantae</taxon>
        <taxon>Streptophyta</taxon>
        <taxon>Embryophyta</taxon>
        <taxon>Tracheophyta</taxon>
        <taxon>Spermatophyta</taxon>
        <taxon>Magnoliopsida</taxon>
        <taxon>Liliopsida</taxon>
        <taxon>Poales</taxon>
        <taxon>Poaceae</taxon>
        <taxon>PACMAD clade</taxon>
        <taxon>Arundinoideae</taxon>
        <taxon>Arundineae</taxon>
        <taxon>Arundo</taxon>
    </lineage>
</organism>
<proteinExistence type="predicted"/>
<reference evidence="1" key="2">
    <citation type="journal article" date="2015" name="Data Brief">
        <title>Shoot transcriptome of the giant reed, Arundo donax.</title>
        <authorList>
            <person name="Barrero R.A."/>
            <person name="Guerrero F.D."/>
            <person name="Moolhuijzen P."/>
            <person name="Goolsby J.A."/>
            <person name="Tidwell J."/>
            <person name="Bellgard S.E."/>
            <person name="Bellgard M.I."/>
        </authorList>
    </citation>
    <scope>NUCLEOTIDE SEQUENCE</scope>
    <source>
        <tissue evidence="1">Shoot tissue taken approximately 20 cm above the soil surface</tissue>
    </source>
</reference>